<evidence type="ECO:0000313" key="2">
    <source>
        <dbReference type="EMBL" id="MBB4287888.1"/>
    </source>
</evidence>
<feature type="signal peptide" evidence="1">
    <location>
        <begin position="1"/>
        <end position="32"/>
    </location>
</feature>
<dbReference type="Proteomes" id="UP000555728">
    <property type="component" value="Unassembled WGS sequence"/>
</dbReference>
<name>A0A7W6S2W0_9PROT</name>
<dbReference type="PANTHER" id="PTHR42941">
    <property type="entry name" value="SLL1037 PROTEIN"/>
    <property type="match status" value="1"/>
</dbReference>
<dbReference type="CDD" id="cd13520">
    <property type="entry name" value="PBP2_TAXI_TRAP"/>
    <property type="match status" value="1"/>
</dbReference>
<dbReference type="EMBL" id="JACIGI010000060">
    <property type="protein sequence ID" value="MBB4287888.1"/>
    <property type="molecule type" value="Genomic_DNA"/>
</dbReference>
<dbReference type="SUPFAM" id="SSF53850">
    <property type="entry name" value="Periplasmic binding protein-like II"/>
    <property type="match status" value="1"/>
</dbReference>
<protein>
    <recommendedName>
        <fullName evidence="4">TAXI family TRAP transporter solute-binding subunit</fullName>
    </recommendedName>
</protein>
<evidence type="ECO:0008006" key="4">
    <source>
        <dbReference type="Google" id="ProtNLM"/>
    </source>
</evidence>
<sequence length="345" mass="36050">MSTMLAKRLSTLGAAAALAVGLGAAAVAPVQAQESKSYTLATATTGGTYYPVGVALATLTKVKLEPKTGVSMSAITSAGSGENVKLLREDQAQFAILQGLYGKWAANGTGAVESEGPQAWLRSVTMLWQNVEHFGIRAEYAETGTIADMANLEGRGFSIGKKNSGTEGSGREILGNLGYDVDGLFDVAYLGYGPSAEAFVNGTIDGFNIPAGPPVGAITQAFAGAGDDLVILDFTDEQMAEANGEGELWTRFVIPAGTYPDQAKDINTIAQPNILAVHEGVDEESVYLITKTIYENLPFLNNIHPATKAMALEKAIAGLPAPVHPGAARFYEEQGIAIPDHLVAN</sequence>
<dbReference type="NCBIfam" id="TIGR02122">
    <property type="entry name" value="TRAP_TAXI"/>
    <property type="match status" value="1"/>
</dbReference>
<keyword evidence="1" id="KW-0732">Signal</keyword>
<reference evidence="2 3" key="1">
    <citation type="submission" date="2020-08" db="EMBL/GenBank/DDBJ databases">
        <title>Genome sequencing of Purple Non-Sulfur Bacteria from various extreme environments.</title>
        <authorList>
            <person name="Mayer M."/>
        </authorList>
    </citation>
    <scope>NUCLEOTIDE SEQUENCE [LARGE SCALE GENOMIC DNA]</scope>
    <source>
        <strain evidence="2 3">JA135</strain>
    </source>
</reference>
<dbReference type="RefSeq" id="WP_246423861.1">
    <property type="nucleotide sequence ID" value="NZ_JACIGI010000060.1"/>
</dbReference>
<gene>
    <name evidence="2" type="ORF">GGD88_003648</name>
</gene>
<dbReference type="AlphaFoldDB" id="A0A7W6S2W0"/>
<evidence type="ECO:0000256" key="1">
    <source>
        <dbReference type="SAM" id="SignalP"/>
    </source>
</evidence>
<evidence type="ECO:0000313" key="3">
    <source>
        <dbReference type="Proteomes" id="UP000555728"/>
    </source>
</evidence>
<comment type="caution">
    <text evidence="2">The sequence shown here is derived from an EMBL/GenBank/DDBJ whole genome shotgun (WGS) entry which is preliminary data.</text>
</comment>
<accession>A0A7W6S2W0</accession>
<dbReference type="PANTHER" id="PTHR42941:SF1">
    <property type="entry name" value="SLL1037 PROTEIN"/>
    <property type="match status" value="1"/>
</dbReference>
<proteinExistence type="predicted"/>
<dbReference type="Pfam" id="PF16868">
    <property type="entry name" value="NMT1_3"/>
    <property type="match status" value="1"/>
</dbReference>
<dbReference type="InterPro" id="IPR011852">
    <property type="entry name" value="TRAP_TAXI"/>
</dbReference>
<organism evidence="2 3">
    <name type="scientific">Roseospira goensis</name>
    <dbReference type="NCBI Taxonomy" id="391922"/>
    <lineage>
        <taxon>Bacteria</taxon>
        <taxon>Pseudomonadati</taxon>
        <taxon>Pseudomonadota</taxon>
        <taxon>Alphaproteobacteria</taxon>
        <taxon>Rhodospirillales</taxon>
        <taxon>Rhodospirillaceae</taxon>
        <taxon>Roseospira</taxon>
    </lineage>
</organism>
<keyword evidence="3" id="KW-1185">Reference proteome</keyword>
<dbReference type="Gene3D" id="3.40.190.10">
    <property type="entry name" value="Periplasmic binding protein-like II"/>
    <property type="match status" value="2"/>
</dbReference>
<feature type="chain" id="PRO_5031161513" description="TAXI family TRAP transporter solute-binding subunit" evidence="1">
    <location>
        <begin position="33"/>
        <end position="345"/>
    </location>
</feature>